<feature type="transmembrane region" description="Helical" evidence="12">
    <location>
        <begin position="70"/>
        <end position="88"/>
    </location>
</feature>
<organism evidence="14">
    <name type="scientific">Heliothis virescens</name>
    <name type="common">Tobacco budworm moth</name>
    <dbReference type="NCBI Taxonomy" id="7102"/>
    <lineage>
        <taxon>Eukaryota</taxon>
        <taxon>Metazoa</taxon>
        <taxon>Ecdysozoa</taxon>
        <taxon>Arthropoda</taxon>
        <taxon>Hexapoda</taxon>
        <taxon>Insecta</taxon>
        <taxon>Pterygota</taxon>
        <taxon>Neoptera</taxon>
        <taxon>Endopterygota</taxon>
        <taxon>Lepidoptera</taxon>
        <taxon>Glossata</taxon>
        <taxon>Ditrysia</taxon>
        <taxon>Noctuoidea</taxon>
        <taxon>Noctuidae</taxon>
        <taxon>Heliothinae</taxon>
        <taxon>Heliothis</taxon>
    </lineage>
</organism>
<evidence type="ECO:0000256" key="9">
    <source>
        <dbReference type="ARBA" id="ARBA00023136"/>
    </source>
</evidence>
<feature type="domain" description="Vitamin K epoxide reductase" evidence="13">
    <location>
        <begin position="3"/>
        <end position="147"/>
    </location>
</feature>
<evidence type="ECO:0000313" key="14">
    <source>
        <dbReference type="EMBL" id="PCG68504.1"/>
    </source>
</evidence>
<comment type="similarity">
    <text evidence="2">Belongs to the VKOR family.</text>
</comment>
<evidence type="ECO:0000256" key="3">
    <source>
        <dbReference type="ARBA" id="ARBA00012278"/>
    </source>
</evidence>
<dbReference type="GO" id="GO:0042373">
    <property type="term" value="P:vitamin K metabolic process"/>
    <property type="evidence" value="ECO:0007669"/>
    <property type="project" value="InterPro"/>
</dbReference>
<reference evidence="14" key="1">
    <citation type="submission" date="2017-09" db="EMBL/GenBank/DDBJ databases">
        <title>Contemporary evolution of a Lepidopteran species, Heliothis virescens, in response to modern agricultural practices.</title>
        <authorList>
            <person name="Fritz M.L."/>
            <person name="Deyonke A.M."/>
            <person name="Papanicolaou A."/>
            <person name="Micinski S."/>
            <person name="Westbrook J."/>
            <person name="Gould F."/>
        </authorList>
    </citation>
    <scope>NUCLEOTIDE SEQUENCE [LARGE SCALE GENOMIC DNA]</scope>
    <source>
        <strain evidence="14">HvINT-</strain>
        <tissue evidence="14">Whole body</tissue>
    </source>
</reference>
<comment type="caution">
    <text evidence="14">The sequence shown here is derived from an EMBL/GenBank/DDBJ whole genome shotgun (WGS) entry which is preliminary data.</text>
</comment>
<dbReference type="Pfam" id="PF07884">
    <property type="entry name" value="VKOR"/>
    <property type="match status" value="1"/>
</dbReference>
<dbReference type="EMBL" id="NWSH01002334">
    <property type="protein sequence ID" value="PCG68505.1"/>
    <property type="molecule type" value="Genomic_DNA"/>
</dbReference>
<keyword evidence="6" id="KW-0256">Endoplasmic reticulum</keyword>
<evidence type="ECO:0000259" key="13">
    <source>
        <dbReference type="SMART" id="SM00756"/>
    </source>
</evidence>
<evidence type="ECO:0000256" key="7">
    <source>
        <dbReference type="ARBA" id="ARBA00022989"/>
    </source>
</evidence>
<name>A0A2A4JAF1_HELVI</name>
<dbReference type="AlphaFoldDB" id="A0A2A4JAF1"/>
<protein>
    <recommendedName>
        <fullName evidence="3">vitamin-K-epoxide reductase (warfarin-sensitive)</fullName>
        <ecNumber evidence="3">1.17.4.4</ecNumber>
    </recommendedName>
</protein>
<evidence type="ECO:0000256" key="4">
    <source>
        <dbReference type="ARBA" id="ARBA00022692"/>
    </source>
</evidence>
<keyword evidence="9 12" id="KW-0472">Membrane</keyword>
<keyword evidence="10" id="KW-1015">Disulfide bond</keyword>
<evidence type="ECO:0000256" key="1">
    <source>
        <dbReference type="ARBA" id="ARBA00004477"/>
    </source>
</evidence>
<dbReference type="GO" id="GO:0005789">
    <property type="term" value="C:endoplasmic reticulum membrane"/>
    <property type="evidence" value="ECO:0007669"/>
    <property type="project" value="UniProtKB-SubCell"/>
</dbReference>
<dbReference type="GO" id="GO:0047057">
    <property type="term" value="F:vitamin-K-epoxide reductase (warfarin-sensitive) activity"/>
    <property type="evidence" value="ECO:0007669"/>
    <property type="project" value="UniProtKB-EC"/>
</dbReference>
<accession>A0A2A4JAF1</accession>
<dbReference type="GO" id="GO:0048038">
    <property type="term" value="F:quinone binding"/>
    <property type="evidence" value="ECO:0007669"/>
    <property type="project" value="UniProtKB-KW"/>
</dbReference>
<dbReference type="EC" id="1.17.4.4" evidence="3"/>
<keyword evidence="4 12" id="KW-0812">Transmembrane</keyword>
<comment type="subcellular location">
    <subcellularLocation>
        <location evidence="1">Endoplasmic reticulum membrane</location>
        <topology evidence="1">Multi-pass membrane protein</topology>
    </subcellularLocation>
</comment>
<dbReference type="PANTHER" id="PTHR14519:SF5">
    <property type="entry name" value="VITAMIN K EPOXIDE REDUCTASE COMPLEX SUBUNIT 1-LIKE PROTEIN 1"/>
    <property type="match status" value="1"/>
</dbReference>
<keyword evidence="7 12" id="KW-1133">Transmembrane helix</keyword>
<feature type="transmembrane region" description="Helical" evidence="12">
    <location>
        <begin position="122"/>
        <end position="144"/>
    </location>
</feature>
<feature type="transmembrane region" description="Helical" evidence="12">
    <location>
        <begin position="95"/>
        <end position="116"/>
    </location>
</feature>
<keyword evidence="8" id="KW-0560">Oxidoreductase</keyword>
<evidence type="ECO:0000256" key="11">
    <source>
        <dbReference type="ARBA" id="ARBA00023284"/>
    </source>
</evidence>
<evidence type="ECO:0000256" key="12">
    <source>
        <dbReference type="SAM" id="Phobius"/>
    </source>
</evidence>
<dbReference type="InterPro" id="IPR038354">
    <property type="entry name" value="VKOR_sf"/>
</dbReference>
<evidence type="ECO:0000256" key="8">
    <source>
        <dbReference type="ARBA" id="ARBA00023002"/>
    </source>
</evidence>
<dbReference type="CDD" id="cd12917">
    <property type="entry name" value="VKOR_euk"/>
    <property type="match status" value="1"/>
</dbReference>
<dbReference type="InterPro" id="IPR012932">
    <property type="entry name" value="VKOR"/>
</dbReference>
<dbReference type="EMBL" id="NWSH01002334">
    <property type="protein sequence ID" value="PCG68506.1"/>
    <property type="molecule type" value="Genomic_DNA"/>
</dbReference>
<dbReference type="Gene3D" id="1.20.1440.130">
    <property type="entry name" value="VKOR domain"/>
    <property type="match status" value="1"/>
</dbReference>
<evidence type="ECO:0000256" key="10">
    <source>
        <dbReference type="ARBA" id="ARBA00023157"/>
    </source>
</evidence>
<evidence type="ECO:0000256" key="5">
    <source>
        <dbReference type="ARBA" id="ARBA00022719"/>
    </source>
</evidence>
<evidence type="ECO:0000256" key="2">
    <source>
        <dbReference type="ARBA" id="ARBA00006214"/>
    </source>
</evidence>
<keyword evidence="5" id="KW-0874">Quinone</keyword>
<keyword evidence="11" id="KW-0676">Redox-active center</keyword>
<proteinExistence type="inferred from homology"/>
<dbReference type="SMART" id="SM00756">
    <property type="entry name" value="VKc"/>
    <property type="match status" value="1"/>
</dbReference>
<gene>
    <name evidence="14" type="ORF">B5V51_5162</name>
</gene>
<dbReference type="InterPro" id="IPR042406">
    <property type="entry name" value="VKORC1/VKORC1L1"/>
</dbReference>
<dbReference type="PANTHER" id="PTHR14519">
    <property type="entry name" value="VITAMIN K EPOXIDE REDUCTASE COMPLEX, SUBUNIT 1"/>
    <property type="match status" value="1"/>
</dbReference>
<sequence length="155" mass="17110">MKPKSLDRVIVLTSIAGILLSTYALYVEMAIETHPGYKALCDISEYASCSRVLSSEFSKGFGLLPKESTLKIPNCIYGIVFYCLIIFLSTFDQLLVARLLFVVAAASIPMCVYLAYLLAFVLHDLCIVCVSTYIVNGALSVLVYKKMKALTSKKK</sequence>
<evidence type="ECO:0000256" key="6">
    <source>
        <dbReference type="ARBA" id="ARBA00022824"/>
    </source>
</evidence>
<dbReference type="EMBL" id="NWSH01002334">
    <property type="protein sequence ID" value="PCG68504.1"/>
    <property type="molecule type" value="Genomic_DNA"/>
</dbReference>